<feature type="signal peptide" evidence="2">
    <location>
        <begin position="1"/>
        <end position="31"/>
    </location>
</feature>
<dbReference type="OrthoDB" id="555745at2759"/>
<evidence type="ECO:0000256" key="2">
    <source>
        <dbReference type="SAM" id="SignalP"/>
    </source>
</evidence>
<evidence type="ECO:0000256" key="1">
    <source>
        <dbReference type="SAM" id="MobiDB-lite"/>
    </source>
</evidence>
<keyword evidence="4" id="KW-1185">Reference proteome</keyword>
<proteinExistence type="predicted"/>
<reference evidence="3" key="1">
    <citation type="journal article" date="2020" name="bioRxiv">
        <title>Comparative genomics of Chlamydomonas.</title>
        <authorList>
            <person name="Craig R.J."/>
            <person name="Hasan A.R."/>
            <person name="Ness R.W."/>
            <person name="Keightley P.D."/>
        </authorList>
    </citation>
    <scope>NUCLEOTIDE SEQUENCE</scope>
    <source>
        <strain evidence="3">CCAP 11/173</strain>
    </source>
</reference>
<comment type="caution">
    <text evidence="3">The sequence shown here is derived from an EMBL/GenBank/DDBJ whole genome shotgun (WGS) entry which is preliminary data.</text>
</comment>
<feature type="chain" id="PRO_5032345207" evidence="2">
    <location>
        <begin position="32"/>
        <end position="440"/>
    </location>
</feature>
<dbReference type="Proteomes" id="UP000613740">
    <property type="component" value="Unassembled WGS sequence"/>
</dbReference>
<accession>A0A835W5S7</accession>
<dbReference type="EMBL" id="JAEHOD010000038">
    <property type="protein sequence ID" value="KAG2440470.1"/>
    <property type="molecule type" value="Genomic_DNA"/>
</dbReference>
<keyword evidence="2" id="KW-0732">Signal</keyword>
<dbReference type="AlphaFoldDB" id="A0A835W5S7"/>
<evidence type="ECO:0000313" key="4">
    <source>
        <dbReference type="Proteomes" id="UP000613740"/>
    </source>
</evidence>
<gene>
    <name evidence="3" type="ORF">HYH02_010350</name>
</gene>
<feature type="region of interest" description="Disordered" evidence="1">
    <location>
        <begin position="185"/>
        <end position="217"/>
    </location>
</feature>
<sequence length="440" mass="45244">MAFPGRASSAPLSLLALAVCCAALLAIPARAGRLGVSQATSFLPRRSLLQGQCDLSCSQLSTCIKAQCLYSEGFASYVQIDLSGCKNNTISWYCCQRNSCTPTSCTGIGGVFLPTVNGTTCEGVNTSTVTTAIGATNVTLQVHDGRLNGNTNCSRSYCCSGNGGSCGGDNTCSNVTVAITGVSTCNNRPPPAPPSPKPPSPSPPSPQPPSPAPPSPAPPPTCGTVCRCNDTAWGFPLPAQFGSNNLSSTAELPLSISDAGFTSNRPSNAKVFWNAREYGGAWGGWFRILPPSNQGNTLNLGICAGCGQNVVDKGYYFGSGFSITFTNFAGSGNSTLTIKAVPTGTLASIVGMQVYLSFIAPPDLNPGGFKTFTDYGPPVSATSPITSYPASGFYANVVPGALYKVNADTFSVPTSITSNGLFLSVHFDVGSYCPPGGVFP</sequence>
<protein>
    <submittedName>
        <fullName evidence="3">Uncharacterized protein</fullName>
    </submittedName>
</protein>
<organism evidence="3 4">
    <name type="scientific">Chlamydomonas schloesseri</name>
    <dbReference type="NCBI Taxonomy" id="2026947"/>
    <lineage>
        <taxon>Eukaryota</taxon>
        <taxon>Viridiplantae</taxon>
        <taxon>Chlorophyta</taxon>
        <taxon>core chlorophytes</taxon>
        <taxon>Chlorophyceae</taxon>
        <taxon>CS clade</taxon>
        <taxon>Chlamydomonadales</taxon>
        <taxon>Chlamydomonadaceae</taxon>
        <taxon>Chlamydomonas</taxon>
    </lineage>
</organism>
<name>A0A835W5S7_9CHLO</name>
<feature type="compositionally biased region" description="Pro residues" evidence="1">
    <location>
        <begin position="188"/>
        <end position="217"/>
    </location>
</feature>
<evidence type="ECO:0000313" key="3">
    <source>
        <dbReference type="EMBL" id="KAG2440470.1"/>
    </source>
</evidence>